<keyword evidence="1" id="KW-0805">Transcription regulation</keyword>
<evidence type="ECO:0000256" key="3">
    <source>
        <dbReference type="ARBA" id="ARBA00023163"/>
    </source>
</evidence>
<dbReference type="GeneID" id="69697822"/>
<dbReference type="GO" id="GO:0000976">
    <property type="term" value="F:transcription cis-regulatory region binding"/>
    <property type="evidence" value="ECO:0007669"/>
    <property type="project" value="TreeGrafter"/>
</dbReference>
<dbReference type="Pfam" id="PF12833">
    <property type="entry name" value="HTH_18"/>
    <property type="match status" value="1"/>
</dbReference>
<protein>
    <submittedName>
        <fullName evidence="5">AraC family transcriptional regulator</fullName>
    </submittedName>
</protein>
<dbReference type="EMBL" id="CP032228">
    <property type="protein sequence ID" value="QFI63719.1"/>
    <property type="molecule type" value="Genomic_DNA"/>
</dbReference>
<evidence type="ECO:0000256" key="2">
    <source>
        <dbReference type="ARBA" id="ARBA00023125"/>
    </source>
</evidence>
<sequence>MQIDSATANSALERAGLSRAAITDLEGRVPIEKHHLLFLALAEAEKPDIGFHMRTSASMRCNDFGPLGLTMKSAPTLRRSFERLDRFARLYNPYSVFGSWDKGAEFWWTNRRSAPDNDGARLSNEAALGTFVALWREANGPQFAPKRVQFTHPPVGARGPLEQHFRCPIVFGAEVDAIIMHQQDVDRPNLVGDQYIWRFLREHLEEILKATEPDRIDREVVVQVASALSDGVPRLESVASQLGVGSRTLQRRLAELGHSYQSLVDEARREVALKLVALGDHSLAEVAYLTGFAEQSSFTRAFKRWSGTTPKVYRRSDLESRALQP</sequence>
<evidence type="ECO:0000313" key="6">
    <source>
        <dbReference type="Proteomes" id="UP000325385"/>
    </source>
</evidence>
<dbReference type="PANTHER" id="PTHR47894:SF4">
    <property type="entry name" value="HTH-TYPE TRANSCRIPTIONAL REGULATOR GADX"/>
    <property type="match status" value="1"/>
</dbReference>
<proteinExistence type="predicted"/>
<dbReference type="InterPro" id="IPR018060">
    <property type="entry name" value="HTH_AraC"/>
</dbReference>
<dbReference type="PROSITE" id="PS01124">
    <property type="entry name" value="HTH_ARAC_FAMILY_2"/>
    <property type="match status" value="1"/>
</dbReference>
<evidence type="ECO:0000256" key="1">
    <source>
        <dbReference type="ARBA" id="ARBA00023015"/>
    </source>
</evidence>
<keyword evidence="2" id="KW-0238">DNA-binding</keyword>
<dbReference type="GO" id="GO:0003700">
    <property type="term" value="F:DNA-binding transcription factor activity"/>
    <property type="evidence" value="ECO:0007669"/>
    <property type="project" value="InterPro"/>
</dbReference>
<evidence type="ECO:0000259" key="4">
    <source>
        <dbReference type="PROSITE" id="PS01124"/>
    </source>
</evidence>
<accession>A0A5P6NCH6</accession>
<organism evidence="5 6">
    <name type="scientific">Qipengyuania flava</name>
    <dbReference type="NCBI Taxonomy" id="192812"/>
    <lineage>
        <taxon>Bacteria</taxon>
        <taxon>Pseudomonadati</taxon>
        <taxon>Pseudomonadota</taxon>
        <taxon>Alphaproteobacteria</taxon>
        <taxon>Sphingomonadales</taxon>
        <taxon>Erythrobacteraceae</taxon>
        <taxon>Qipengyuania</taxon>
    </lineage>
</organism>
<dbReference type="RefSeq" id="WP_151885863.1">
    <property type="nucleotide sequence ID" value="NZ_CP032228.1"/>
</dbReference>
<dbReference type="SUPFAM" id="SSF46689">
    <property type="entry name" value="Homeodomain-like"/>
    <property type="match status" value="1"/>
</dbReference>
<gene>
    <name evidence="5" type="ORF">D0Y83_10940</name>
</gene>
<dbReference type="PRINTS" id="PR00032">
    <property type="entry name" value="HTHARAC"/>
</dbReference>
<dbReference type="InterPro" id="IPR009057">
    <property type="entry name" value="Homeodomain-like_sf"/>
</dbReference>
<name>A0A5P6NCH6_9SPHN</name>
<keyword evidence="3" id="KW-0804">Transcription</keyword>
<feature type="domain" description="HTH araC/xylS-type" evidence="4">
    <location>
        <begin position="218"/>
        <end position="316"/>
    </location>
</feature>
<dbReference type="AlphaFoldDB" id="A0A5P6NCH6"/>
<dbReference type="InterPro" id="IPR020449">
    <property type="entry name" value="Tscrpt_reg_AraC-type_HTH"/>
</dbReference>
<dbReference type="GO" id="GO:0005829">
    <property type="term" value="C:cytosol"/>
    <property type="evidence" value="ECO:0007669"/>
    <property type="project" value="TreeGrafter"/>
</dbReference>
<dbReference type="PANTHER" id="PTHR47894">
    <property type="entry name" value="HTH-TYPE TRANSCRIPTIONAL REGULATOR GADX"/>
    <property type="match status" value="1"/>
</dbReference>
<dbReference type="SMART" id="SM00342">
    <property type="entry name" value="HTH_ARAC"/>
    <property type="match status" value="1"/>
</dbReference>
<dbReference type="Gene3D" id="1.10.10.60">
    <property type="entry name" value="Homeodomain-like"/>
    <property type="match status" value="1"/>
</dbReference>
<dbReference type="Pfam" id="PF12625">
    <property type="entry name" value="Arabinose_bd"/>
    <property type="match status" value="1"/>
</dbReference>
<dbReference type="Proteomes" id="UP000325385">
    <property type="component" value="Chromosome"/>
</dbReference>
<evidence type="ECO:0000313" key="5">
    <source>
        <dbReference type="EMBL" id="QFI63719.1"/>
    </source>
</evidence>
<reference evidence="6" key="1">
    <citation type="submission" date="2018-09" db="EMBL/GenBank/DDBJ databases">
        <title>Nocardia yunnanensis sp. nov., an actinomycete isolated from a soil sample.</title>
        <authorList>
            <person name="Zhang J."/>
        </authorList>
    </citation>
    <scope>NUCLEOTIDE SEQUENCE [LARGE SCALE GENOMIC DNA]</scope>
    <source>
        <strain evidence="6">21-3</strain>
    </source>
</reference>
<dbReference type="InterPro" id="IPR032687">
    <property type="entry name" value="AraC-type_N"/>
</dbReference>